<feature type="compositionally biased region" description="Polar residues" evidence="4">
    <location>
        <begin position="456"/>
        <end position="466"/>
    </location>
</feature>
<keyword evidence="2" id="KW-0256">Endoplasmic reticulum</keyword>
<feature type="region of interest" description="Disordered" evidence="4">
    <location>
        <begin position="401"/>
        <end position="1190"/>
    </location>
</feature>
<reference evidence="7 8" key="1">
    <citation type="submission" date="2020-03" db="EMBL/GenBank/DDBJ databases">
        <title>Draft Genome Sequence of Cudoniella acicularis.</title>
        <authorList>
            <person name="Buettner E."/>
            <person name="Kellner H."/>
        </authorList>
    </citation>
    <scope>NUCLEOTIDE SEQUENCE [LARGE SCALE GENOMIC DNA]</scope>
    <source>
        <strain evidence="7 8">DSM 108380</strain>
    </source>
</reference>
<evidence type="ECO:0000259" key="6">
    <source>
        <dbReference type="Pfam" id="PF13015"/>
    </source>
</evidence>
<dbReference type="PANTHER" id="PTHR12630">
    <property type="entry name" value="N-LINKED OLIGOSACCHARIDE PROCESSING"/>
    <property type="match status" value="1"/>
</dbReference>
<dbReference type="SUPFAM" id="SSF50911">
    <property type="entry name" value="Mannose 6-phosphate receptor domain"/>
    <property type="match status" value="1"/>
</dbReference>
<dbReference type="InterPro" id="IPR009011">
    <property type="entry name" value="Man6P_isomerase_rcpt-bd_dom_sf"/>
</dbReference>
<dbReference type="Pfam" id="PF13015">
    <property type="entry name" value="PRKCSH_1"/>
    <property type="match status" value="1"/>
</dbReference>
<feature type="compositionally biased region" description="Polar residues" evidence="4">
    <location>
        <begin position="919"/>
        <end position="934"/>
    </location>
</feature>
<protein>
    <recommendedName>
        <fullName evidence="1">Glucosidase 2 subunit beta</fullName>
    </recommendedName>
</protein>
<dbReference type="EMBL" id="JAAMPI010000010">
    <property type="protein sequence ID" value="KAF4637779.1"/>
    <property type="molecule type" value="Genomic_DNA"/>
</dbReference>
<proteinExistence type="predicted"/>
<dbReference type="GO" id="GO:0017177">
    <property type="term" value="C:glucosidase II complex"/>
    <property type="evidence" value="ECO:0007669"/>
    <property type="project" value="TreeGrafter"/>
</dbReference>
<feature type="coiled-coil region" evidence="3">
    <location>
        <begin position="1501"/>
        <end position="1535"/>
    </location>
</feature>
<feature type="compositionally biased region" description="Polar residues" evidence="4">
    <location>
        <begin position="572"/>
        <end position="581"/>
    </location>
</feature>
<dbReference type="GO" id="GO:0006491">
    <property type="term" value="P:N-glycan processing"/>
    <property type="evidence" value="ECO:0007669"/>
    <property type="project" value="TreeGrafter"/>
</dbReference>
<feature type="compositionally biased region" description="Polar residues" evidence="4">
    <location>
        <begin position="1103"/>
        <end position="1112"/>
    </location>
</feature>
<feature type="region of interest" description="Disordered" evidence="4">
    <location>
        <begin position="1"/>
        <end position="53"/>
    </location>
</feature>
<evidence type="ECO:0000256" key="2">
    <source>
        <dbReference type="ARBA" id="ARBA00022824"/>
    </source>
</evidence>
<evidence type="ECO:0000256" key="3">
    <source>
        <dbReference type="SAM" id="Coils"/>
    </source>
</evidence>
<sequence length="1875" mass="206148">MNRFRTKKKTKEVAEGIARPSTDSDAASFGPAKKTRTFGRGKKAQEEPEPKQQLDLVNALPPSDDFRTSLLMSGLSARFSMLREQDDPKSKIGKASDDSVLFPKRQSRFNDLSFQAHGLSDIAEVSSINGSIRPPFTMERKDSYNTIESDGDSVHSGNIMNRAKPGEGNNLFGGRQKIYKIPMNASGSTRSLQDGGGMGGRALYGDDVSQSAFQKLREREREQERQVQEEKENEKEDQSSRPPSPPLSGYNRNRETSSTTSSAEPSSATRTSTAATSVTSQRTPSLNGGRTPISPAAPVSGTGLERSITKTRRLYETGLDQHLHEQQYSAMSRIDTLTRQRTLGTRTPPLNSPTGGFSPIDRWDRQQIAGKASFPNLRNAKTPPSLAPLNTFDFAVKSAENSDSKPFGLVSPPLSPPITEHDQPSVLPVQPNDRGKATATGAFSKPIQSYDENKYSQRQVQMQQGRETPPLRKHSPPRAFVPRQQQAGQTRGDSNATYASTRSRSNSSAQRHFMPSDRPTEPQPSMAHIKIPENRAIAAGTFLSSPNDSAIPSPVDPASRLRTNIPLDISKMNFQDQNVNLQRPPESQHPAHRQRQFQQSPRPAVSDADIMPPPGLSNPDFNKTPSEIPEDSPTLGPTATMTGLSGMVRQHLRSDSNSSSVYGSAPSGPLSSRFPVDPMESMPRNDYNSKSNPWEGDDWDQGYYGSSNQFALDGRKDLEETAPIPAPLSVRPNIDVEEDRKASLGKEMEIHHTRDGSTATQKEREDLKMDLAERRRRVKENMKSFVETESRSPSPLPGSDFAKDVSSIKNNALGLLKPKSSRGSLIVRSKEPGQSKAMKMLGIGSTTISSSPSPNRQNFDDDVRKQDDENAGVGAVQDPVTEPQTRAFRQARRDAQRDRERQVALRHQQRIAAEGTNPEWPSSTRYENSSPQREPSSDRIPPNIRTRQRTPSRERKPPPVTHSHRNGVLESKSSMGSNRSGSSPPSRPSRDRSSSDASVRSKSRNGRYRDDLAKAMAEGTASSSQGMYNELEIPSSYHAPRSPGATSMSPMPSPMLVGPNGRSRSRSNSRVATNGYPEPQKLQPIQTGGAIDLSHSPRPSPTAPFSINSTPAQPSPAGSVANTPTAQAFQSQNRVPGARKKSINKHDISEPKFVSSTSRIDTVNLPPEASLKNGMQMSAPPIPPVNPMRRQTTRGMFGALRGKRDEYDEVQPMPAATQSTEEMSTFSADEGDSKPRLRQKLRKSSSEGGNLNARARQAAFAKPSPAMPSGSFPTSRNGSPPRPVDVAKFYKSADSFTCISNPSITLATSQINDDYCDCPDGSDEPGTAACTYLSELSPPQPIAGGGAGVQNSTLALPGFYCKNKGHIPGYIPFMYVNDGVCDYEICCDGSDEWEGVGGTKCEDKCKEIGKEWKKLDDIRQKSARNALKKKDQLIKEAQELRAGLETSISKLEAEIKEKEVRSAELKKAFEDIERRERGRVVKSAGKGSKVTVLAGLAKQRVEELRETLVGVVAKRDALKEKVKQLEAILSTFKEEYNPNFNDEGVKRAVKAWEDYAANKVDSDDSAEERDIEEILKPDTEAEGINWAEWETEGEESDVDALYKFEEYLPAPIRSWVHQKITDLRIMLIENGILAENTNSGGESKAVSDARSAFQNANDDLGIKQTSLSDLQNDLNKDYGPNDIFRALKHTCISKDSGEYEYELCWMDKTAQKSKKGGGNTGMGNFVRFDKMVVDEEIGADGKGLGQGERLVMMYENGQHCWNGPNRQTTVVLGCAEKDEVWKIVEQEKLQVRFRGLATTTGKASEARKLGKGRNLKVHLGTAAEDIFDKAGELHNETHDFRATTSETSPDATYDSMVIVESWGRRPTIFAICKLL</sequence>
<dbReference type="InterPro" id="IPR039794">
    <property type="entry name" value="Gtb1-like"/>
</dbReference>
<feature type="compositionally biased region" description="Low complexity" evidence="4">
    <location>
        <begin position="971"/>
        <end position="984"/>
    </location>
</feature>
<dbReference type="OrthoDB" id="5335210at2759"/>
<feature type="compositionally biased region" description="Polar residues" evidence="4">
    <location>
        <begin position="483"/>
        <end position="510"/>
    </location>
</feature>
<dbReference type="Proteomes" id="UP000566819">
    <property type="component" value="Unassembled WGS sequence"/>
</dbReference>
<feature type="compositionally biased region" description="Basic and acidic residues" evidence="4">
    <location>
        <begin position="858"/>
        <end position="868"/>
    </location>
</feature>
<gene>
    <name evidence="7" type="ORF">G7Y89_g298</name>
</gene>
<feature type="compositionally biased region" description="Basic and acidic residues" evidence="4">
    <location>
        <begin position="891"/>
        <end position="903"/>
    </location>
</feature>
<feature type="region of interest" description="Disordered" evidence="4">
    <location>
        <begin position="1202"/>
        <end position="1281"/>
    </location>
</feature>
<feature type="domain" description="Glucosidase II beta subunit N-terminal" evidence="5">
    <location>
        <begin position="1294"/>
        <end position="1331"/>
    </location>
</feature>
<organism evidence="7 8">
    <name type="scientific">Cudoniella acicularis</name>
    <dbReference type="NCBI Taxonomy" id="354080"/>
    <lineage>
        <taxon>Eukaryota</taxon>
        <taxon>Fungi</taxon>
        <taxon>Dikarya</taxon>
        <taxon>Ascomycota</taxon>
        <taxon>Pezizomycotina</taxon>
        <taxon>Leotiomycetes</taxon>
        <taxon>Helotiales</taxon>
        <taxon>Tricladiaceae</taxon>
        <taxon>Cudoniella</taxon>
    </lineage>
</organism>
<feature type="compositionally biased region" description="Basic residues" evidence="4">
    <location>
        <begin position="33"/>
        <end position="42"/>
    </location>
</feature>
<accession>A0A8H4RZF2</accession>
<feature type="region of interest" description="Disordered" evidence="4">
    <location>
        <begin position="146"/>
        <end position="309"/>
    </location>
</feature>
<keyword evidence="8" id="KW-1185">Reference proteome</keyword>
<feature type="domain" description="Glucosidase II beta subunit N-terminal" evidence="5">
    <location>
        <begin position="1357"/>
        <end position="1460"/>
    </location>
</feature>
<dbReference type="InterPro" id="IPR036607">
    <property type="entry name" value="PRKCSH"/>
</dbReference>
<dbReference type="InterPro" id="IPR028146">
    <property type="entry name" value="PRKCSH_N"/>
</dbReference>
<comment type="caution">
    <text evidence="7">The sequence shown here is derived from an EMBL/GenBank/DDBJ whole genome shotgun (WGS) entry which is preliminary data.</text>
</comment>
<evidence type="ECO:0000256" key="1">
    <source>
        <dbReference type="ARBA" id="ARBA00022387"/>
    </source>
</evidence>
<keyword evidence="3" id="KW-0175">Coiled coil</keyword>
<feature type="compositionally biased region" description="Polar residues" evidence="4">
    <location>
        <begin position="1216"/>
        <end position="1227"/>
    </location>
</feature>
<feature type="compositionally biased region" description="Basic residues" evidence="4">
    <location>
        <begin position="1"/>
        <end position="10"/>
    </location>
</feature>
<evidence type="ECO:0000256" key="4">
    <source>
        <dbReference type="SAM" id="MobiDB-lite"/>
    </source>
</evidence>
<dbReference type="Pfam" id="PF12999">
    <property type="entry name" value="PRKCSH-like"/>
    <property type="match status" value="2"/>
</dbReference>
<evidence type="ECO:0000313" key="7">
    <source>
        <dbReference type="EMBL" id="KAF4637779.1"/>
    </source>
</evidence>
<feature type="compositionally biased region" description="Basic and acidic residues" evidence="4">
    <location>
        <begin position="738"/>
        <end position="790"/>
    </location>
</feature>
<feature type="compositionally biased region" description="Polar residues" evidence="4">
    <location>
        <begin position="1120"/>
        <end position="1134"/>
    </location>
</feature>
<dbReference type="PANTHER" id="PTHR12630:SF1">
    <property type="entry name" value="GLUCOSIDASE 2 SUBUNIT BETA"/>
    <property type="match status" value="1"/>
</dbReference>
<feature type="compositionally biased region" description="Basic and acidic residues" evidence="4">
    <location>
        <begin position="43"/>
        <end position="52"/>
    </location>
</feature>
<feature type="compositionally biased region" description="Low complexity" evidence="4">
    <location>
        <begin position="842"/>
        <end position="854"/>
    </location>
</feature>
<feature type="coiled-coil region" evidence="3">
    <location>
        <begin position="1420"/>
        <end position="1475"/>
    </location>
</feature>
<feature type="domain" description="Glucosidase 2 subunit beta-like" evidence="6">
    <location>
        <begin position="1658"/>
        <end position="1794"/>
    </location>
</feature>
<feature type="compositionally biased region" description="Basic and acidic residues" evidence="4">
    <location>
        <begin position="215"/>
        <end position="239"/>
    </location>
</feature>
<dbReference type="Gene3D" id="2.70.130.10">
    <property type="entry name" value="Mannose-6-phosphate receptor binding domain"/>
    <property type="match status" value="1"/>
</dbReference>
<feature type="compositionally biased region" description="Low complexity" evidence="4">
    <location>
        <begin position="256"/>
        <end position="283"/>
    </location>
</feature>
<evidence type="ECO:0000313" key="8">
    <source>
        <dbReference type="Proteomes" id="UP000566819"/>
    </source>
</evidence>
<name>A0A8H4RZF2_9HELO</name>
<evidence type="ECO:0000259" key="5">
    <source>
        <dbReference type="Pfam" id="PF12999"/>
    </source>
</evidence>